<proteinExistence type="inferred from homology"/>
<gene>
    <name evidence="10" type="ORF">GCM10025772_09510</name>
</gene>
<evidence type="ECO:0000259" key="9">
    <source>
        <dbReference type="Pfam" id="PF12704"/>
    </source>
</evidence>
<feature type="transmembrane region" description="Helical" evidence="7">
    <location>
        <begin position="276"/>
        <end position="299"/>
    </location>
</feature>
<dbReference type="InterPro" id="IPR025857">
    <property type="entry name" value="MacB_PCD"/>
</dbReference>
<protein>
    <submittedName>
        <fullName evidence="10">ABC transporter permease</fullName>
    </submittedName>
</protein>
<keyword evidence="3" id="KW-1003">Cell membrane</keyword>
<sequence>MAASTQLATLAWRNLWRNKLRTSIMLGAVVFGLVGVVAMIGFVAGLYSNMIQNAIAWQTSQLQIHNRHYLENPDIQDTLLQPKVITDLLATLPEVAAWSERFIAEGMVASARANRGIRINGVVPDQEVRVTPIAGAIVEGAWLDDQGRNPVLVSKKTAERLKLRLGSKIVLTFTDAQGDVAGAAFRVRGIFRTPSTNFDEGNLFVRHKDLAALAGLSGSHEIAVRLHEEDYRAFDTVLAVKTRLQAVSDPGNRIRDWQQIQPLLASILGQMGVSNAIIIGIYVVAMGFGIVNIMLMSVFERTREFGVLMAVGMQKHRVFTLILLESAWLGVCGGLLGLLAGYALMQLLGYTGIALGTMAEGLGAFGADTLFYPRVTASEYALIFVTVVAASLLAALYPARQILRKPPAEAMAEKH</sequence>
<evidence type="ECO:0000259" key="8">
    <source>
        <dbReference type="Pfam" id="PF02687"/>
    </source>
</evidence>
<feature type="transmembrane region" description="Helical" evidence="7">
    <location>
        <begin position="347"/>
        <end position="367"/>
    </location>
</feature>
<evidence type="ECO:0000313" key="11">
    <source>
        <dbReference type="Proteomes" id="UP001501600"/>
    </source>
</evidence>
<feature type="transmembrane region" description="Helical" evidence="7">
    <location>
        <begin position="24"/>
        <end position="47"/>
    </location>
</feature>
<keyword evidence="6 7" id="KW-0472">Membrane</keyword>
<evidence type="ECO:0000313" key="10">
    <source>
        <dbReference type="EMBL" id="GAA5188756.1"/>
    </source>
</evidence>
<evidence type="ECO:0000256" key="6">
    <source>
        <dbReference type="ARBA" id="ARBA00023136"/>
    </source>
</evidence>
<evidence type="ECO:0000256" key="7">
    <source>
        <dbReference type="SAM" id="Phobius"/>
    </source>
</evidence>
<reference evidence="11" key="1">
    <citation type="journal article" date="2019" name="Int. J. Syst. Evol. Microbiol.">
        <title>The Global Catalogue of Microorganisms (GCM) 10K type strain sequencing project: providing services to taxonomists for standard genome sequencing and annotation.</title>
        <authorList>
            <consortium name="The Broad Institute Genomics Platform"/>
            <consortium name="The Broad Institute Genome Sequencing Center for Infectious Disease"/>
            <person name="Wu L."/>
            <person name="Ma J."/>
        </authorList>
    </citation>
    <scope>NUCLEOTIDE SEQUENCE [LARGE SCALE GENOMIC DNA]</scope>
    <source>
        <strain evidence="11">JCM 18720</strain>
    </source>
</reference>
<dbReference type="Pfam" id="PF02687">
    <property type="entry name" value="FtsX"/>
    <property type="match status" value="1"/>
</dbReference>
<organism evidence="10 11">
    <name type="scientific">Ferrimonas gelatinilytica</name>
    <dbReference type="NCBI Taxonomy" id="1255257"/>
    <lineage>
        <taxon>Bacteria</taxon>
        <taxon>Pseudomonadati</taxon>
        <taxon>Pseudomonadota</taxon>
        <taxon>Gammaproteobacteria</taxon>
        <taxon>Alteromonadales</taxon>
        <taxon>Ferrimonadaceae</taxon>
        <taxon>Ferrimonas</taxon>
    </lineage>
</organism>
<comment type="caution">
    <text evidence="10">The sequence shown here is derived from an EMBL/GenBank/DDBJ whole genome shotgun (WGS) entry which is preliminary data.</text>
</comment>
<evidence type="ECO:0000256" key="1">
    <source>
        <dbReference type="ARBA" id="ARBA00004651"/>
    </source>
</evidence>
<feature type="domain" description="MacB-like periplasmic core" evidence="9">
    <location>
        <begin position="22"/>
        <end position="229"/>
    </location>
</feature>
<dbReference type="PANTHER" id="PTHR30489:SF0">
    <property type="entry name" value="LIPOPROTEIN-RELEASING SYSTEM TRANSMEMBRANE PROTEIN LOLE"/>
    <property type="match status" value="1"/>
</dbReference>
<feature type="transmembrane region" description="Helical" evidence="7">
    <location>
        <begin position="319"/>
        <end position="340"/>
    </location>
</feature>
<feature type="transmembrane region" description="Helical" evidence="7">
    <location>
        <begin position="379"/>
        <end position="397"/>
    </location>
</feature>
<dbReference type="Pfam" id="PF12704">
    <property type="entry name" value="MacB_PCD"/>
    <property type="match status" value="1"/>
</dbReference>
<evidence type="ECO:0000256" key="5">
    <source>
        <dbReference type="ARBA" id="ARBA00022989"/>
    </source>
</evidence>
<name>A0ABP9RYB9_9GAMM</name>
<dbReference type="Proteomes" id="UP001501600">
    <property type="component" value="Unassembled WGS sequence"/>
</dbReference>
<comment type="subcellular location">
    <subcellularLocation>
        <location evidence="1">Cell membrane</location>
        <topology evidence="1">Multi-pass membrane protein</topology>
    </subcellularLocation>
</comment>
<evidence type="ECO:0000256" key="2">
    <source>
        <dbReference type="ARBA" id="ARBA00005236"/>
    </source>
</evidence>
<evidence type="ECO:0000256" key="4">
    <source>
        <dbReference type="ARBA" id="ARBA00022692"/>
    </source>
</evidence>
<dbReference type="PANTHER" id="PTHR30489">
    <property type="entry name" value="LIPOPROTEIN-RELEASING SYSTEM TRANSMEMBRANE PROTEIN LOLE"/>
    <property type="match status" value="1"/>
</dbReference>
<feature type="domain" description="ABC3 transporter permease C-terminal" evidence="8">
    <location>
        <begin position="277"/>
        <end position="407"/>
    </location>
</feature>
<dbReference type="InterPro" id="IPR003838">
    <property type="entry name" value="ABC3_permease_C"/>
</dbReference>
<dbReference type="RefSeq" id="WP_345315897.1">
    <property type="nucleotide sequence ID" value="NZ_BAABLF010000005.1"/>
</dbReference>
<dbReference type="EMBL" id="BAABLF010000005">
    <property type="protein sequence ID" value="GAA5188756.1"/>
    <property type="molecule type" value="Genomic_DNA"/>
</dbReference>
<dbReference type="InterPro" id="IPR051447">
    <property type="entry name" value="Lipoprotein-release_system"/>
</dbReference>
<keyword evidence="4 7" id="KW-0812">Transmembrane</keyword>
<keyword evidence="5 7" id="KW-1133">Transmembrane helix</keyword>
<comment type="similarity">
    <text evidence="2">Belongs to the ABC-4 integral membrane protein family. LolC/E subfamily.</text>
</comment>
<evidence type="ECO:0000256" key="3">
    <source>
        <dbReference type="ARBA" id="ARBA00022475"/>
    </source>
</evidence>
<accession>A0ABP9RYB9</accession>
<keyword evidence="11" id="KW-1185">Reference proteome</keyword>